<dbReference type="InterPro" id="IPR001789">
    <property type="entry name" value="Sig_transdc_resp-reg_receiver"/>
</dbReference>
<evidence type="ECO:0000259" key="3">
    <source>
        <dbReference type="PROSITE" id="PS50110"/>
    </source>
</evidence>
<dbReference type="CDD" id="cd00156">
    <property type="entry name" value="REC"/>
    <property type="match status" value="1"/>
</dbReference>
<dbReference type="PROSITE" id="PS50110">
    <property type="entry name" value="RESPONSE_REGULATORY"/>
    <property type="match status" value="1"/>
</dbReference>
<dbReference type="Pfam" id="PF00072">
    <property type="entry name" value="Response_reg"/>
    <property type="match status" value="1"/>
</dbReference>
<evidence type="ECO:0000313" key="5">
    <source>
        <dbReference type="Proteomes" id="UP000248168"/>
    </source>
</evidence>
<protein>
    <submittedName>
        <fullName evidence="4">Response regulator receiver protein</fullName>
    </submittedName>
</protein>
<organism evidence="4 5">
    <name type="scientific">Nitrospira lenta</name>
    <dbReference type="NCBI Taxonomy" id="1436998"/>
    <lineage>
        <taxon>Bacteria</taxon>
        <taxon>Pseudomonadati</taxon>
        <taxon>Nitrospirota</taxon>
        <taxon>Nitrospiria</taxon>
        <taxon>Nitrospirales</taxon>
        <taxon>Nitrospiraceae</taxon>
        <taxon>Nitrospira</taxon>
    </lineage>
</organism>
<gene>
    <name evidence="4" type="ORF">NITLEN_50016</name>
</gene>
<dbReference type="Proteomes" id="UP000248168">
    <property type="component" value="Unassembled WGS sequence"/>
</dbReference>
<dbReference type="PANTHER" id="PTHR44591">
    <property type="entry name" value="STRESS RESPONSE REGULATOR PROTEIN 1"/>
    <property type="match status" value="1"/>
</dbReference>
<dbReference type="EMBL" id="OUNR01000018">
    <property type="protein sequence ID" value="SPP65976.1"/>
    <property type="molecule type" value="Genomic_DNA"/>
</dbReference>
<dbReference type="GO" id="GO:0000160">
    <property type="term" value="P:phosphorelay signal transduction system"/>
    <property type="evidence" value="ECO:0007669"/>
    <property type="project" value="InterPro"/>
</dbReference>
<evidence type="ECO:0000256" key="1">
    <source>
        <dbReference type="ARBA" id="ARBA00022553"/>
    </source>
</evidence>
<evidence type="ECO:0000313" key="4">
    <source>
        <dbReference type="EMBL" id="SPP65976.1"/>
    </source>
</evidence>
<name>A0A330LFY5_9BACT</name>
<keyword evidence="5" id="KW-1185">Reference proteome</keyword>
<accession>A0A330LFY5</accession>
<dbReference type="AlphaFoldDB" id="A0A330LFY5"/>
<feature type="domain" description="Response regulatory" evidence="3">
    <location>
        <begin position="23"/>
        <end position="138"/>
    </location>
</feature>
<dbReference type="SUPFAM" id="SSF52172">
    <property type="entry name" value="CheY-like"/>
    <property type="match status" value="1"/>
</dbReference>
<dbReference type="InterPro" id="IPR050595">
    <property type="entry name" value="Bact_response_regulator"/>
</dbReference>
<reference evidence="5" key="1">
    <citation type="submission" date="2018-04" db="EMBL/GenBank/DDBJ databases">
        <authorList>
            <person name="Lucker S."/>
            <person name="Sakoula D."/>
        </authorList>
    </citation>
    <scope>NUCLEOTIDE SEQUENCE [LARGE SCALE GENOMIC DNA]</scope>
</reference>
<dbReference type="InParanoid" id="A0A330LFY5"/>
<keyword evidence="1 2" id="KW-0597">Phosphoprotein</keyword>
<dbReference type="OrthoDB" id="5456285at2"/>
<dbReference type="InterPro" id="IPR011006">
    <property type="entry name" value="CheY-like_superfamily"/>
</dbReference>
<evidence type="ECO:0000256" key="2">
    <source>
        <dbReference type="PROSITE-ProRule" id="PRU00169"/>
    </source>
</evidence>
<dbReference type="SMART" id="SM00448">
    <property type="entry name" value="REC"/>
    <property type="match status" value="1"/>
</dbReference>
<dbReference type="PANTHER" id="PTHR44591:SF23">
    <property type="entry name" value="CHEY SUBFAMILY"/>
    <property type="match status" value="1"/>
</dbReference>
<sequence>MLCAEVVARNEMTDRIDMPNTHTILIIDDDPDIRKLLRLALEEAGYGVRDAQEGGAGIAIAKEGRCALAIVDLFMPGKEGLETILTLRREIPWIKLIAMSGGSSRADLLAVATSFGADQIIHKPYEIDALLASIGTLLPKP</sequence>
<feature type="modified residue" description="4-aspartylphosphate" evidence="2">
    <location>
        <position position="72"/>
    </location>
</feature>
<dbReference type="Gene3D" id="3.40.50.2300">
    <property type="match status" value="1"/>
</dbReference>
<proteinExistence type="predicted"/>